<dbReference type="GO" id="GO:0003700">
    <property type="term" value="F:DNA-binding transcription factor activity"/>
    <property type="evidence" value="ECO:0007669"/>
    <property type="project" value="InterPro"/>
</dbReference>
<organism evidence="3 4">
    <name type="scientific">Seohaeicola zhoushanensis</name>
    <dbReference type="NCBI Taxonomy" id="1569283"/>
    <lineage>
        <taxon>Bacteria</taxon>
        <taxon>Pseudomonadati</taxon>
        <taxon>Pseudomonadota</taxon>
        <taxon>Alphaproteobacteria</taxon>
        <taxon>Rhodobacterales</taxon>
        <taxon>Roseobacteraceae</taxon>
        <taxon>Seohaeicola</taxon>
    </lineage>
</organism>
<evidence type="ECO:0000313" key="4">
    <source>
        <dbReference type="Proteomes" id="UP000626220"/>
    </source>
</evidence>
<name>A0A8J3GVV6_9RHOB</name>
<evidence type="ECO:0000313" key="3">
    <source>
        <dbReference type="EMBL" id="GHF41051.1"/>
    </source>
</evidence>
<keyword evidence="1" id="KW-0238">DNA-binding</keyword>
<dbReference type="RefSeq" id="WP_189679018.1">
    <property type="nucleotide sequence ID" value="NZ_BNCJ01000002.1"/>
</dbReference>
<accession>A0A8J3GVV6</accession>
<dbReference type="PROSITE" id="PS50937">
    <property type="entry name" value="HTH_MERR_2"/>
    <property type="match status" value="1"/>
</dbReference>
<sequence length="138" mass="14941">MKVMDIGEVASASGVPPSTLRYYDEIGLVPSIGRKGLRRQYGPDALLQLTLISLGKMAGFSLDEISGMFGRNGAADLPRAALHERAEALDRQVRDLAALRDMVRHVADCPAPSHLECPRFRKLVRIAGRGVSSPRSSS</sequence>
<dbReference type="SMART" id="SM00422">
    <property type="entry name" value="HTH_MERR"/>
    <property type="match status" value="1"/>
</dbReference>
<dbReference type="InterPro" id="IPR000551">
    <property type="entry name" value="MerR-type_HTH_dom"/>
</dbReference>
<dbReference type="SUPFAM" id="SSF46955">
    <property type="entry name" value="Putative DNA-binding domain"/>
    <property type="match status" value="1"/>
</dbReference>
<dbReference type="InterPro" id="IPR009061">
    <property type="entry name" value="DNA-bd_dom_put_sf"/>
</dbReference>
<dbReference type="EMBL" id="BNCJ01000002">
    <property type="protein sequence ID" value="GHF41051.1"/>
    <property type="molecule type" value="Genomic_DNA"/>
</dbReference>
<gene>
    <name evidence="3" type="ORF">GCM10017056_10830</name>
</gene>
<dbReference type="GO" id="GO:0003677">
    <property type="term" value="F:DNA binding"/>
    <property type="evidence" value="ECO:0007669"/>
    <property type="project" value="UniProtKB-KW"/>
</dbReference>
<dbReference type="PANTHER" id="PTHR30204:SF97">
    <property type="entry name" value="MERR FAMILY REGULATORY PROTEIN"/>
    <property type="match status" value="1"/>
</dbReference>
<evidence type="ECO:0000259" key="2">
    <source>
        <dbReference type="PROSITE" id="PS50937"/>
    </source>
</evidence>
<dbReference type="CDD" id="cd04781">
    <property type="entry name" value="HTH_MerR-like_sg6"/>
    <property type="match status" value="1"/>
</dbReference>
<feature type="domain" description="HTH merR-type" evidence="2">
    <location>
        <begin position="3"/>
        <end position="71"/>
    </location>
</feature>
<comment type="caution">
    <text evidence="3">The sequence shown here is derived from an EMBL/GenBank/DDBJ whole genome shotgun (WGS) entry which is preliminary data.</text>
</comment>
<reference evidence="3" key="1">
    <citation type="journal article" date="2014" name="Int. J. Syst. Evol. Microbiol.">
        <title>Complete genome sequence of Corynebacterium casei LMG S-19264T (=DSM 44701T), isolated from a smear-ripened cheese.</title>
        <authorList>
            <consortium name="US DOE Joint Genome Institute (JGI-PGF)"/>
            <person name="Walter F."/>
            <person name="Albersmeier A."/>
            <person name="Kalinowski J."/>
            <person name="Ruckert C."/>
        </authorList>
    </citation>
    <scope>NUCLEOTIDE SEQUENCE</scope>
    <source>
        <strain evidence="3">KCTC 42650</strain>
    </source>
</reference>
<dbReference type="Pfam" id="PF13411">
    <property type="entry name" value="MerR_1"/>
    <property type="match status" value="1"/>
</dbReference>
<proteinExistence type="predicted"/>
<dbReference type="Proteomes" id="UP000626220">
    <property type="component" value="Unassembled WGS sequence"/>
</dbReference>
<dbReference type="Gene3D" id="1.10.1660.10">
    <property type="match status" value="1"/>
</dbReference>
<evidence type="ECO:0000256" key="1">
    <source>
        <dbReference type="ARBA" id="ARBA00023125"/>
    </source>
</evidence>
<keyword evidence="4" id="KW-1185">Reference proteome</keyword>
<reference evidence="3" key="2">
    <citation type="submission" date="2020-09" db="EMBL/GenBank/DDBJ databases">
        <authorList>
            <person name="Sun Q."/>
            <person name="Kim S."/>
        </authorList>
    </citation>
    <scope>NUCLEOTIDE SEQUENCE</scope>
    <source>
        <strain evidence="3">KCTC 42650</strain>
    </source>
</reference>
<dbReference type="PANTHER" id="PTHR30204">
    <property type="entry name" value="REDOX-CYCLING DRUG-SENSING TRANSCRIPTIONAL ACTIVATOR SOXR"/>
    <property type="match status" value="1"/>
</dbReference>
<dbReference type="AlphaFoldDB" id="A0A8J3GVV6"/>
<dbReference type="PRINTS" id="PR00040">
    <property type="entry name" value="HTHMERR"/>
</dbReference>
<dbReference type="InterPro" id="IPR047057">
    <property type="entry name" value="MerR_fam"/>
</dbReference>
<protein>
    <submittedName>
        <fullName evidence="3">MerR family transcriptional regulator</fullName>
    </submittedName>
</protein>